<evidence type="ECO:0000256" key="1">
    <source>
        <dbReference type="SAM" id="MobiDB-lite"/>
    </source>
</evidence>
<feature type="region of interest" description="Disordered" evidence="1">
    <location>
        <begin position="17"/>
        <end position="38"/>
    </location>
</feature>
<proteinExistence type="predicted"/>
<protein>
    <submittedName>
        <fullName evidence="2">Uncharacterized protein</fullName>
    </submittedName>
</protein>
<sequence>MTKTDILWPTTVTKVTRKKKATHMAPERNVTDKGQRGALRDADGDAVWRISLSV</sequence>
<dbReference type="EMBL" id="JAUPFM010000013">
    <property type="protein sequence ID" value="KAK2833051.1"/>
    <property type="molecule type" value="Genomic_DNA"/>
</dbReference>
<evidence type="ECO:0000313" key="2">
    <source>
        <dbReference type="EMBL" id="KAK2833051.1"/>
    </source>
</evidence>
<evidence type="ECO:0000313" key="3">
    <source>
        <dbReference type="Proteomes" id="UP001187415"/>
    </source>
</evidence>
<keyword evidence="3" id="KW-1185">Reference proteome</keyword>
<organism evidence="2 3">
    <name type="scientific">Channa striata</name>
    <name type="common">Snakehead murrel</name>
    <name type="synonym">Ophicephalus striatus</name>
    <dbReference type="NCBI Taxonomy" id="64152"/>
    <lineage>
        <taxon>Eukaryota</taxon>
        <taxon>Metazoa</taxon>
        <taxon>Chordata</taxon>
        <taxon>Craniata</taxon>
        <taxon>Vertebrata</taxon>
        <taxon>Euteleostomi</taxon>
        <taxon>Actinopterygii</taxon>
        <taxon>Neopterygii</taxon>
        <taxon>Teleostei</taxon>
        <taxon>Neoteleostei</taxon>
        <taxon>Acanthomorphata</taxon>
        <taxon>Anabantaria</taxon>
        <taxon>Anabantiformes</taxon>
        <taxon>Channoidei</taxon>
        <taxon>Channidae</taxon>
        <taxon>Channa</taxon>
    </lineage>
</organism>
<accession>A0AA88MCF6</accession>
<dbReference type="Proteomes" id="UP001187415">
    <property type="component" value="Unassembled WGS sequence"/>
</dbReference>
<comment type="caution">
    <text evidence="2">The sequence shown here is derived from an EMBL/GenBank/DDBJ whole genome shotgun (WGS) entry which is preliminary data.</text>
</comment>
<reference evidence="2" key="1">
    <citation type="submission" date="2023-07" db="EMBL/GenBank/DDBJ databases">
        <title>Chromosome-level Genome Assembly of Striped Snakehead (Channa striata).</title>
        <authorList>
            <person name="Liu H."/>
        </authorList>
    </citation>
    <scope>NUCLEOTIDE SEQUENCE</scope>
    <source>
        <strain evidence="2">Gz</strain>
        <tissue evidence="2">Muscle</tissue>
    </source>
</reference>
<dbReference type="AlphaFoldDB" id="A0AA88MCF6"/>
<gene>
    <name evidence="2" type="ORF">Q5P01_016940</name>
</gene>
<feature type="compositionally biased region" description="Basic and acidic residues" evidence="1">
    <location>
        <begin position="25"/>
        <end position="38"/>
    </location>
</feature>
<name>A0AA88MCF6_CHASR</name>